<reference evidence="2" key="1">
    <citation type="journal article" date="2018" name="PLoS Negl. Trop. Dis.">
        <title>Sialome diversity of ticks revealed by RNAseq of single tick salivary glands.</title>
        <authorList>
            <person name="Perner J."/>
            <person name="Kropackova S."/>
            <person name="Kopacek P."/>
            <person name="Ribeiro J.M."/>
        </authorList>
    </citation>
    <scope>NUCLEOTIDE SEQUENCE</scope>
    <source>
        <strain evidence="2">Siblings of single egg batch collected in Ceske Budejovice</strain>
        <tissue evidence="2">Salivary glands</tissue>
    </source>
</reference>
<dbReference type="EMBL" id="GEGO01005933">
    <property type="protein sequence ID" value="JAR89471.1"/>
    <property type="molecule type" value="Transcribed_RNA"/>
</dbReference>
<organism evidence="2">
    <name type="scientific">Ixodes ricinus</name>
    <name type="common">Common tick</name>
    <name type="synonym">Acarus ricinus</name>
    <dbReference type="NCBI Taxonomy" id="34613"/>
    <lineage>
        <taxon>Eukaryota</taxon>
        <taxon>Metazoa</taxon>
        <taxon>Ecdysozoa</taxon>
        <taxon>Arthropoda</taxon>
        <taxon>Chelicerata</taxon>
        <taxon>Arachnida</taxon>
        <taxon>Acari</taxon>
        <taxon>Parasitiformes</taxon>
        <taxon>Ixodida</taxon>
        <taxon>Ixodoidea</taxon>
        <taxon>Ixodidae</taxon>
        <taxon>Ixodinae</taxon>
        <taxon>Ixodes</taxon>
    </lineage>
</organism>
<proteinExistence type="predicted"/>
<dbReference type="AlphaFoldDB" id="A0A147BFD9"/>
<name>A0A147BFD9_IXORI</name>
<feature type="signal peptide" evidence="1">
    <location>
        <begin position="1"/>
        <end position="24"/>
    </location>
</feature>
<evidence type="ECO:0000256" key="1">
    <source>
        <dbReference type="SAM" id="SignalP"/>
    </source>
</evidence>
<sequence>MISTRVVLAFAALAWIYVAEEASTATNDCQEVTPNSFNGWNKTTRPRSPLFGLGLICEMRNISKNSEEKCIGSDVRKAPDCTFCCACMNSSGTILYNRTTLPKSFPCQPRRQNKP</sequence>
<accession>A0A147BFD9</accession>
<evidence type="ECO:0000313" key="2">
    <source>
        <dbReference type="EMBL" id="JAR89471.1"/>
    </source>
</evidence>
<feature type="chain" id="PRO_5007542212" evidence="1">
    <location>
        <begin position="25"/>
        <end position="115"/>
    </location>
</feature>
<protein>
    <submittedName>
        <fullName evidence="2">Putative secreted protein</fullName>
    </submittedName>
</protein>
<keyword evidence="1" id="KW-0732">Signal</keyword>